<accession>A0ABQ3YHQ1</accession>
<comment type="caution">
    <text evidence="1">The sequence shown here is derived from an EMBL/GenBank/DDBJ whole genome shotgun (WGS) entry which is preliminary data.</text>
</comment>
<evidence type="ECO:0000313" key="2">
    <source>
        <dbReference type="Proteomes" id="UP000609879"/>
    </source>
</evidence>
<proteinExistence type="predicted"/>
<dbReference type="EMBL" id="BOMI01000173">
    <property type="protein sequence ID" value="GID79544.1"/>
    <property type="molecule type" value="Genomic_DNA"/>
</dbReference>
<reference evidence="1 2" key="1">
    <citation type="submission" date="2021-01" db="EMBL/GenBank/DDBJ databases">
        <title>Whole genome shotgun sequence of Actinoplanes deccanensis NBRC 13994.</title>
        <authorList>
            <person name="Komaki H."/>
            <person name="Tamura T."/>
        </authorList>
    </citation>
    <scope>NUCLEOTIDE SEQUENCE [LARGE SCALE GENOMIC DNA]</scope>
    <source>
        <strain evidence="1 2">NBRC 13994</strain>
    </source>
</reference>
<name>A0ABQ3YHQ1_9ACTN</name>
<organism evidence="1 2">
    <name type="scientific">Paractinoplanes deccanensis</name>
    <dbReference type="NCBI Taxonomy" id="113561"/>
    <lineage>
        <taxon>Bacteria</taxon>
        <taxon>Bacillati</taxon>
        <taxon>Actinomycetota</taxon>
        <taxon>Actinomycetes</taxon>
        <taxon>Micromonosporales</taxon>
        <taxon>Micromonosporaceae</taxon>
        <taxon>Paractinoplanes</taxon>
    </lineage>
</organism>
<sequence>MTSTSYSRGHITYGGTLPNIGFAAALLRWLVPQPSTPWHPATPSVTATSATATDGRRVHFPHNWSWEPAVAQPIVPLADLLTGTSFPAGARVQLGAGAVRVFVEIH</sequence>
<dbReference type="Proteomes" id="UP000609879">
    <property type="component" value="Unassembled WGS sequence"/>
</dbReference>
<evidence type="ECO:0000313" key="1">
    <source>
        <dbReference type="EMBL" id="GID79544.1"/>
    </source>
</evidence>
<dbReference type="RefSeq" id="WP_203775849.1">
    <property type="nucleotide sequence ID" value="NZ_BAAABO010000064.1"/>
</dbReference>
<gene>
    <name evidence="1" type="ORF">Ade02nite_81850</name>
</gene>
<protein>
    <submittedName>
        <fullName evidence="1">Uncharacterized protein</fullName>
    </submittedName>
</protein>
<keyword evidence="2" id="KW-1185">Reference proteome</keyword>